<dbReference type="Pfam" id="PF25917">
    <property type="entry name" value="BSH_RND"/>
    <property type="match status" value="1"/>
</dbReference>
<evidence type="ECO:0000259" key="7">
    <source>
        <dbReference type="Pfam" id="PF25967"/>
    </source>
</evidence>
<sequence length="373" mass="41116">MLAKRMTIMLVITGIVLGLIFGYKAVGNYFMNQFFDNMPIPPVTITENTVEEQEWRRTLTAVGTVNAEKGAMVTAQTSGVLRGIHFENGQQVKQGDRLFSLDTEVAEAERYRLHTMLEQAEQELRRLTPLLSNNNVSKADVERAENQVNQARAALAAQDALIRQKTPRAPFDGVLGIRQVNLGEYITPGTGLVQLTSFDPIYVQFNVVEQRLSLLHSGMEIQVQVDAYPERTFTGHINAIAPNVDASTRTVEVQAVFRNEDHALRPGMFARVTLPLGEPRVVKVIPKTAIQFNPFGNLVFLIAEEGEGLKVTQRLIRTGDEQGDMIEVVQGLNVGDRVASSGLLKLRNGSTVLINSDPALQPSTDTQPTPNNG</sequence>
<dbReference type="PANTHER" id="PTHR30469">
    <property type="entry name" value="MULTIDRUG RESISTANCE PROTEIN MDTA"/>
    <property type="match status" value="1"/>
</dbReference>
<dbReference type="InterPro" id="IPR006143">
    <property type="entry name" value="RND_pump_MFP"/>
</dbReference>
<dbReference type="GO" id="GO:0015562">
    <property type="term" value="F:efflux transmembrane transporter activity"/>
    <property type="evidence" value="ECO:0007669"/>
    <property type="project" value="TreeGrafter"/>
</dbReference>
<dbReference type="AlphaFoldDB" id="A0A432XAA3"/>
<dbReference type="NCBIfam" id="TIGR01730">
    <property type="entry name" value="RND_mfp"/>
    <property type="match status" value="1"/>
</dbReference>
<dbReference type="InterPro" id="IPR058627">
    <property type="entry name" value="MdtA-like_C"/>
</dbReference>
<dbReference type="Gene3D" id="2.40.420.20">
    <property type="match status" value="1"/>
</dbReference>
<dbReference type="InterPro" id="IPR058625">
    <property type="entry name" value="MdtA-like_BSH"/>
</dbReference>
<dbReference type="InterPro" id="IPR058792">
    <property type="entry name" value="Beta-barrel_RND_2"/>
</dbReference>
<dbReference type="SUPFAM" id="SSF111369">
    <property type="entry name" value="HlyD-like secretion proteins"/>
    <property type="match status" value="1"/>
</dbReference>
<dbReference type="PANTHER" id="PTHR30469:SF11">
    <property type="entry name" value="BLL4320 PROTEIN"/>
    <property type="match status" value="1"/>
</dbReference>
<dbReference type="OrthoDB" id="9806939at2"/>
<gene>
    <name evidence="8" type="ORF">CWE15_03500</name>
</gene>
<evidence type="ECO:0000256" key="1">
    <source>
        <dbReference type="ARBA" id="ARBA00004196"/>
    </source>
</evidence>
<dbReference type="Proteomes" id="UP000286976">
    <property type="component" value="Unassembled WGS sequence"/>
</dbReference>
<dbReference type="GO" id="GO:1990281">
    <property type="term" value="C:efflux pump complex"/>
    <property type="evidence" value="ECO:0007669"/>
    <property type="project" value="TreeGrafter"/>
</dbReference>
<proteinExistence type="inferred from homology"/>
<feature type="domain" description="CusB-like beta-barrel" evidence="6">
    <location>
        <begin position="201"/>
        <end position="274"/>
    </location>
</feature>
<accession>A0A432XAA3</accession>
<feature type="coiled-coil region" evidence="4">
    <location>
        <begin position="134"/>
        <end position="161"/>
    </location>
</feature>
<keyword evidence="4" id="KW-0175">Coiled coil</keyword>
<dbReference type="Gene3D" id="2.40.30.170">
    <property type="match status" value="1"/>
</dbReference>
<comment type="similarity">
    <text evidence="2">Belongs to the membrane fusion protein (MFP) (TC 8.A.1) family.</text>
</comment>
<evidence type="ECO:0000259" key="6">
    <source>
        <dbReference type="Pfam" id="PF25954"/>
    </source>
</evidence>
<dbReference type="Pfam" id="PF25954">
    <property type="entry name" value="Beta-barrel_RND_2"/>
    <property type="match status" value="1"/>
</dbReference>
<dbReference type="FunFam" id="2.40.30.170:FF:000010">
    <property type="entry name" value="Efflux RND transporter periplasmic adaptor subunit"/>
    <property type="match status" value="1"/>
</dbReference>
<evidence type="ECO:0000313" key="8">
    <source>
        <dbReference type="EMBL" id="RUO44246.1"/>
    </source>
</evidence>
<feature type="domain" description="Multidrug resistance protein MdtA-like barrel-sandwich hybrid" evidence="5">
    <location>
        <begin position="71"/>
        <end position="190"/>
    </location>
</feature>
<keyword evidence="9" id="KW-1185">Reference proteome</keyword>
<evidence type="ECO:0000259" key="5">
    <source>
        <dbReference type="Pfam" id="PF25917"/>
    </source>
</evidence>
<evidence type="ECO:0000313" key="9">
    <source>
        <dbReference type="Proteomes" id="UP000286976"/>
    </source>
</evidence>
<name>A0A432XAA3_9GAMM</name>
<feature type="domain" description="Multidrug resistance protein MdtA-like C-terminal permuted SH3" evidence="7">
    <location>
        <begin position="284"/>
        <end position="343"/>
    </location>
</feature>
<reference evidence="8 9" key="1">
    <citation type="journal article" date="2011" name="Front. Microbiol.">
        <title>Genomic signatures of strain selection and enhancement in Bacillus atrophaeus var. globigii, a historical biowarfare simulant.</title>
        <authorList>
            <person name="Gibbons H.S."/>
            <person name="Broomall S.M."/>
            <person name="McNew L.A."/>
            <person name="Daligault H."/>
            <person name="Chapman C."/>
            <person name="Bruce D."/>
            <person name="Karavis M."/>
            <person name="Krepps M."/>
            <person name="McGregor P.A."/>
            <person name="Hong C."/>
            <person name="Park K.H."/>
            <person name="Akmal A."/>
            <person name="Feldman A."/>
            <person name="Lin J.S."/>
            <person name="Chang W.E."/>
            <person name="Higgs B.W."/>
            <person name="Demirev P."/>
            <person name="Lindquist J."/>
            <person name="Liem A."/>
            <person name="Fochler E."/>
            <person name="Read T.D."/>
            <person name="Tapia R."/>
            <person name="Johnson S."/>
            <person name="Bishop-Lilly K.A."/>
            <person name="Detter C."/>
            <person name="Han C."/>
            <person name="Sozhamannan S."/>
            <person name="Rosenzweig C.N."/>
            <person name="Skowronski E.W."/>
        </authorList>
    </citation>
    <scope>NUCLEOTIDE SEQUENCE [LARGE SCALE GENOMIC DNA]</scope>
    <source>
        <strain evidence="8 9">AIT1</strain>
    </source>
</reference>
<evidence type="ECO:0000256" key="4">
    <source>
        <dbReference type="SAM" id="Coils"/>
    </source>
</evidence>
<dbReference type="Gene3D" id="2.40.50.100">
    <property type="match status" value="1"/>
</dbReference>
<protein>
    <submittedName>
        <fullName evidence="8">Efflux transporter periplasmic adaptor subunit</fullName>
    </submittedName>
</protein>
<evidence type="ECO:0000256" key="2">
    <source>
        <dbReference type="ARBA" id="ARBA00009477"/>
    </source>
</evidence>
<dbReference type="EMBL" id="PIPQ01000001">
    <property type="protein sequence ID" value="RUO44246.1"/>
    <property type="molecule type" value="Genomic_DNA"/>
</dbReference>
<evidence type="ECO:0000256" key="3">
    <source>
        <dbReference type="ARBA" id="ARBA00022448"/>
    </source>
</evidence>
<keyword evidence="3" id="KW-0813">Transport</keyword>
<organism evidence="8 9">
    <name type="scientific">Aliidiomarina taiwanensis</name>
    <dbReference type="NCBI Taxonomy" id="946228"/>
    <lineage>
        <taxon>Bacteria</taxon>
        <taxon>Pseudomonadati</taxon>
        <taxon>Pseudomonadota</taxon>
        <taxon>Gammaproteobacteria</taxon>
        <taxon>Alteromonadales</taxon>
        <taxon>Idiomarinaceae</taxon>
        <taxon>Aliidiomarina</taxon>
    </lineage>
</organism>
<dbReference type="RefSeq" id="WP_126756648.1">
    <property type="nucleotide sequence ID" value="NZ_PIPQ01000001.1"/>
</dbReference>
<comment type="caution">
    <text evidence="8">The sequence shown here is derived from an EMBL/GenBank/DDBJ whole genome shotgun (WGS) entry which is preliminary data.</text>
</comment>
<dbReference type="Pfam" id="PF25967">
    <property type="entry name" value="RND-MFP_C"/>
    <property type="match status" value="1"/>
</dbReference>
<comment type="subcellular location">
    <subcellularLocation>
        <location evidence="1">Cell envelope</location>
    </subcellularLocation>
</comment>
<dbReference type="Gene3D" id="1.10.287.470">
    <property type="entry name" value="Helix hairpin bin"/>
    <property type="match status" value="1"/>
</dbReference>